<dbReference type="InterPro" id="IPR007712">
    <property type="entry name" value="RelE/ParE_toxin"/>
</dbReference>
<dbReference type="AlphaFoldDB" id="A0A3B0V1Y0"/>
<protein>
    <recommendedName>
        <fullName evidence="3">RelE/StbE replicon stabilization toxin</fullName>
    </recommendedName>
</protein>
<dbReference type="InterPro" id="IPR035093">
    <property type="entry name" value="RelE/ParE_toxin_dom_sf"/>
</dbReference>
<proteinExistence type="predicted"/>
<evidence type="ECO:0008006" key="3">
    <source>
        <dbReference type="Google" id="ProtNLM"/>
    </source>
</evidence>
<organism evidence="2">
    <name type="scientific">hydrothermal vent metagenome</name>
    <dbReference type="NCBI Taxonomy" id="652676"/>
    <lineage>
        <taxon>unclassified sequences</taxon>
        <taxon>metagenomes</taxon>
        <taxon>ecological metagenomes</taxon>
    </lineage>
</organism>
<dbReference type="PANTHER" id="PTHR38813">
    <property type="match status" value="1"/>
</dbReference>
<gene>
    <name evidence="2" type="ORF">MNBD_CHLOROFLEXI01-4209</name>
</gene>
<dbReference type="PANTHER" id="PTHR38813:SF1">
    <property type="entry name" value="TOXIN RELE1-RELATED"/>
    <property type="match status" value="1"/>
</dbReference>
<reference evidence="2" key="1">
    <citation type="submission" date="2018-06" db="EMBL/GenBank/DDBJ databases">
        <authorList>
            <person name="Zhirakovskaya E."/>
        </authorList>
    </citation>
    <scope>NUCLEOTIDE SEQUENCE</scope>
</reference>
<accession>A0A3B0V1Y0</accession>
<dbReference type="InterPro" id="IPR052747">
    <property type="entry name" value="TA_system_RelE_toxin"/>
</dbReference>
<sequence length="96" mass="11401">MKYEIVFAQEALTDLKRLSARNRSAIRDAIKTHLRFEPAKISKSRIKRLRNLKHPQYRLRINDFRLFYDIVEDRVEILAVVSKSEATTWLDEVGEI</sequence>
<evidence type="ECO:0000256" key="1">
    <source>
        <dbReference type="ARBA" id="ARBA00022649"/>
    </source>
</evidence>
<name>A0A3B0V1Y0_9ZZZZ</name>
<dbReference type="Pfam" id="PF05016">
    <property type="entry name" value="ParE_toxin"/>
    <property type="match status" value="1"/>
</dbReference>
<keyword evidence="1" id="KW-1277">Toxin-antitoxin system</keyword>
<dbReference type="SUPFAM" id="SSF143011">
    <property type="entry name" value="RelE-like"/>
    <property type="match status" value="1"/>
</dbReference>
<dbReference type="Gene3D" id="3.30.2310.20">
    <property type="entry name" value="RelE-like"/>
    <property type="match status" value="1"/>
</dbReference>
<dbReference type="EMBL" id="UOEU01000297">
    <property type="protein sequence ID" value="VAW31847.1"/>
    <property type="molecule type" value="Genomic_DNA"/>
</dbReference>
<evidence type="ECO:0000313" key="2">
    <source>
        <dbReference type="EMBL" id="VAW31847.1"/>
    </source>
</evidence>